<sequence length="91" mass="10757">MGGCGSQEKELREKVGFSQSGQDYALKNLNIYNFYKMKIEEYFSFQGFKQYSTENPVLAQKLYIFIRNYDGQNYVDTLTFLTLIFKKQNFS</sequence>
<dbReference type="AlphaFoldDB" id="A0A8S1TTS0"/>
<reference evidence="1" key="1">
    <citation type="submission" date="2021-01" db="EMBL/GenBank/DDBJ databases">
        <authorList>
            <consortium name="Genoscope - CEA"/>
            <person name="William W."/>
        </authorList>
    </citation>
    <scope>NUCLEOTIDE SEQUENCE</scope>
</reference>
<dbReference type="EMBL" id="CAJJDO010000026">
    <property type="protein sequence ID" value="CAD8154947.1"/>
    <property type="molecule type" value="Genomic_DNA"/>
</dbReference>
<evidence type="ECO:0000313" key="1">
    <source>
        <dbReference type="EMBL" id="CAD8154947.1"/>
    </source>
</evidence>
<gene>
    <name evidence="1" type="ORF">PPENT_87.1.T0260235</name>
</gene>
<dbReference type="OrthoDB" id="10526739at2759"/>
<organism evidence="1 2">
    <name type="scientific">Paramecium pentaurelia</name>
    <dbReference type="NCBI Taxonomy" id="43138"/>
    <lineage>
        <taxon>Eukaryota</taxon>
        <taxon>Sar</taxon>
        <taxon>Alveolata</taxon>
        <taxon>Ciliophora</taxon>
        <taxon>Intramacronucleata</taxon>
        <taxon>Oligohymenophorea</taxon>
        <taxon>Peniculida</taxon>
        <taxon>Parameciidae</taxon>
        <taxon>Paramecium</taxon>
    </lineage>
</organism>
<proteinExistence type="predicted"/>
<protein>
    <submittedName>
        <fullName evidence="1">Uncharacterized protein</fullName>
    </submittedName>
</protein>
<accession>A0A8S1TTS0</accession>
<keyword evidence="2" id="KW-1185">Reference proteome</keyword>
<evidence type="ECO:0000313" key="2">
    <source>
        <dbReference type="Proteomes" id="UP000689195"/>
    </source>
</evidence>
<dbReference type="Proteomes" id="UP000689195">
    <property type="component" value="Unassembled WGS sequence"/>
</dbReference>
<name>A0A8S1TTS0_9CILI</name>
<comment type="caution">
    <text evidence="1">The sequence shown here is derived from an EMBL/GenBank/DDBJ whole genome shotgun (WGS) entry which is preliminary data.</text>
</comment>